<keyword evidence="2" id="KW-0507">mRNA processing</keyword>
<feature type="compositionally biased region" description="Polar residues" evidence="8">
    <location>
        <begin position="54"/>
        <end position="66"/>
    </location>
</feature>
<proteinExistence type="predicted"/>
<dbReference type="Pfam" id="PF05843">
    <property type="entry name" value="Suf"/>
    <property type="match status" value="1"/>
</dbReference>
<dbReference type="Gene3D" id="3.30.70.330">
    <property type="match status" value="2"/>
</dbReference>
<dbReference type="InterPro" id="IPR035979">
    <property type="entry name" value="RBD_domain_sf"/>
</dbReference>
<dbReference type="RefSeq" id="XP_005099708.1">
    <property type="nucleotide sequence ID" value="XM_005099651.2"/>
</dbReference>
<keyword evidence="5" id="KW-0508">mRNA splicing</keyword>
<feature type="compositionally biased region" description="Polar residues" evidence="8">
    <location>
        <begin position="875"/>
        <end position="889"/>
    </location>
</feature>
<dbReference type="Pfam" id="PF00076">
    <property type="entry name" value="RRM_1"/>
    <property type="match status" value="2"/>
</dbReference>
<feature type="compositionally biased region" description="Basic and acidic residues" evidence="8">
    <location>
        <begin position="44"/>
        <end position="53"/>
    </location>
</feature>
<dbReference type="InterPro" id="IPR003107">
    <property type="entry name" value="HAT"/>
</dbReference>
<dbReference type="InterPro" id="IPR008847">
    <property type="entry name" value="Suf"/>
</dbReference>
<evidence type="ECO:0000256" key="4">
    <source>
        <dbReference type="ARBA" id="ARBA00022884"/>
    </source>
</evidence>
<reference evidence="11" key="1">
    <citation type="submission" date="2025-08" db="UniProtKB">
        <authorList>
            <consortium name="RefSeq"/>
        </authorList>
    </citation>
    <scope>IDENTIFICATION</scope>
</reference>
<evidence type="ECO:0000256" key="1">
    <source>
        <dbReference type="ARBA" id="ARBA00004123"/>
    </source>
</evidence>
<evidence type="ECO:0000259" key="9">
    <source>
        <dbReference type="PROSITE" id="PS50102"/>
    </source>
</evidence>
<comment type="subcellular location">
    <subcellularLocation>
        <location evidence="1">Nucleus</location>
    </subcellularLocation>
</comment>
<protein>
    <submittedName>
        <fullName evidence="11">Squamous cell carcinoma antigen recognized by T-cells 3</fullName>
    </submittedName>
</protein>
<feature type="compositionally biased region" description="Basic and acidic residues" evidence="8">
    <location>
        <begin position="551"/>
        <end position="574"/>
    </location>
</feature>
<feature type="compositionally biased region" description="Low complexity" evidence="8">
    <location>
        <begin position="894"/>
        <end position="909"/>
    </location>
</feature>
<keyword evidence="10" id="KW-1185">Reference proteome</keyword>
<dbReference type="SMART" id="SM00360">
    <property type="entry name" value="RRM"/>
    <property type="match status" value="2"/>
</dbReference>
<dbReference type="CDD" id="cd12392">
    <property type="entry name" value="RRM2_SART3"/>
    <property type="match status" value="1"/>
</dbReference>
<dbReference type="SMART" id="SM00386">
    <property type="entry name" value="HAT"/>
    <property type="match status" value="8"/>
</dbReference>
<organism evidence="10 11">
    <name type="scientific">Aplysia californica</name>
    <name type="common">California sea hare</name>
    <dbReference type="NCBI Taxonomy" id="6500"/>
    <lineage>
        <taxon>Eukaryota</taxon>
        <taxon>Metazoa</taxon>
        <taxon>Spiralia</taxon>
        <taxon>Lophotrochozoa</taxon>
        <taxon>Mollusca</taxon>
        <taxon>Gastropoda</taxon>
        <taxon>Heterobranchia</taxon>
        <taxon>Euthyneura</taxon>
        <taxon>Tectipleura</taxon>
        <taxon>Aplysiida</taxon>
        <taxon>Aplysioidea</taxon>
        <taxon>Aplysiidae</taxon>
        <taxon>Aplysia</taxon>
    </lineage>
</organism>
<dbReference type="SUPFAM" id="SSF54928">
    <property type="entry name" value="RNA-binding domain, RBD"/>
    <property type="match status" value="2"/>
</dbReference>
<evidence type="ECO:0000256" key="3">
    <source>
        <dbReference type="ARBA" id="ARBA00022737"/>
    </source>
</evidence>
<feature type="compositionally biased region" description="Polar residues" evidence="8">
    <location>
        <begin position="578"/>
        <end position="595"/>
    </location>
</feature>
<dbReference type="InterPro" id="IPR034218">
    <property type="entry name" value="SART3_RRM2"/>
</dbReference>
<dbReference type="InterPro" id="IPR000504">
    <property type="entry name" value="RRM_dom"/>
</dbReference>
<evidence type="ECO:0000313" key="10">
    <source>
        <dbReference type="Proteomes" id="UP000694888"/>
    </source>
</evidence>
<keyword evidence="3" id="KW-0677">Repeat</keyword>
<feature type="region of interest" description="Disordered" evidence="8">
    <location>
        <begin position="1"/>
        <end position="66"/>
    </location>
</feature>
<evidence type="ECO:0000313" key="11">
    <source>
        <dbReference type="RefSeq" id="XP_005099708.1"/>
    </source>
</evidence>
<keyword evidence="6" id="KW-0539">Nucleus</keyword>
<evidence type="ECO:0000256" key="8">
    <source>
        <dbReference type="SAM" id="MobiDB-lite"/>
    </source>
</evidence>
<dbReference type="InterPro" id="IPR012677">
    <property type="entry name" value="Nucleotide-bd_a/b_plait_sf"/>
</dbReference>
<dbReference type="InterPro" id="IPR034217">
    <property type="entry name" value="SART3_RRM1"/>
</dbReference>
<dbReference type="Proteomes" id="UP000694888">
    <property type="component" value="Unplaced"/>
</dbReference>
<feature type="compositionally biased region" description="Basic and acidic residues" evidence="8">
    <location>
        <begin position="911"/>
        <end position="920"/>
    </location>
</feature>
<dbReference type="InterPro" id="IPR011990">
    <property type="entry name" value="TPR-like_helical_dom_sf"/>
</dbReference>
<feature type="region of interest" description="Disordered" evidence="8">
    <location>
        <begin position="551"/>
        <end position="653"/>
    </location>
</feature>
<dbReference type="CDD" id="cd12391">
    <property type="entry name" value="RRM1_SART3"/>
    <property type="match status" value="1"/>
</dbReference>
<dbReference type="SUPFAM" id="SSF48452">
    <property type="entry name" value="TPR-like"/>
    <property type="match status" value="1"/>
</dbReference>
<dbReference type="InterPro" id="IPR008669">
    <property type="entry name" value="LSM_interact"/>
</dbReference>
<feature type="domain" description="RRM" evidence="9">
    <location>
        <begin position="751"/>
        <end position="828"/>
    </location>
</feature>
<gene>
    <name evidence="11" type="primary">LOC101863819</name>
</gene>
<feature type="compositionally biased region" description="Acidic residues" evidence="8">
    <location>
        <begin position="34"/>
        <end position="43"/>
    </location>
</feature>
<accession>A0ABM0JRA8</accession>
<dbReference type="PANTHER" id="PTHR17204:SF25">
    <property type="entry name" value="RRM DOMAIN-CONTAINING PROTEIN"/>
    <property type="match status" value="1"/>
</dbReference>
<keyword evidence="4 7" id="KW-0694">RNA-binding</keyword>
<dbReference type="PROSITE" id="PS50102">
    <property type="entry name" value="RRM"/>
    <property type="match status" value="2"/>
</dbReference>
<evidence type="ECO:0000256" key="2">
    <source>
        <dbReference type="ARBA" id="ARBA00022664"/>
    </source>
</evidence>
<feature type="compositionally biased region" description="Basic and acidic residues" evidence="8">
    <location>
        <begin position="618"/>
        <end position="653"/>
    </location>
</feature>
<dbReference type="Gene3D" id="1.25.40.10">
    <property type="entry name" value="Tetratricopeptide repeat domain"/>
    <property type="match status" value="2"/>
</dbReference>
<feature type="region of interest" description="Disordered" evidence="8">
    <location>
        <begin position="826"/>
        <end position="920"/>
    </location>
</feature>
<evidence type="ECO:0000256" key="7">
    <source>
        <dbReference type="PROSITE-ProRule" id="PRU00176"/>
    </source>
</evidence>
<dbReference type="PANTHER" id="PTHR17204">
    <property type="entry name" value="PRE-MRNA PROCESSING PROTEIN PRP39-RELATED"/>
    <property type="match status" value="1"/>
</dbReference>
<sequence>MASLSQMDENIPVGDEEEKMEIMEASKTTKNGDSDDSDSDSGDEDQKNEEKESSINALNKEISQNPYMYDNHTERIKLLREIGDLNRLRDARQEMSTHFPLTEELWLDWLRDEITLVATASDRSKVEELFEKAFQDYLSVPVWLEYVQFAIGRMAEEEGIQKVREAFERALASVGLHVSQGANIWEAYREFESAVTAGLMPQPGAVVSAEQEEAFKTQNQRVVSLFKRQLVVPLLDMQSTMDEYKEWLGEDSVDSETQASFDKAHHVLKDIQQFEDQLISTSGSEQLKSYQDLITHEQRKKEPARVVCAFERALKDHCLVAELWQQYTAYLDKLNSGQQIKSGYERALRNCPWSSQLWVNYLLALERQGTEFVKMKEVADKALQVGFSEASDYLSMWSAYCDYLKRRIDWSQDHTEQLETFRLTMEAAVDFMFENYGKDGDPEGRLRQFWAYIEAKFCKNQERSREIWNQLMQEGHGAEAGMWLQYYQLERMFGDNKHCRKILQRALNSVTDWPESITQAYINFEREEGDLEQFDVALARSQAQLSRIEERRAKAAEKDAVIQDHKKKERTDRKAQKKQQQPDTNSTQQSSQNAGNKPGKRKLEQGAAGDFNEAAESVNKRGEPPSKKAKPEAVEKSDASENHGETVQHDPSKDNVTVFISNLDFSLEVDRLKEIFHKCGEITDIRLVSNYKGKSKGFGYVEFSDSNSVLQALRLDREFIDGRPMFVSRCEDRSSVKSGPQFKYATRLEKNKLFIKGLPFTITQEAIETIFKEHGKLKDVRMVTYRNGRPKGIAYVEYENESCATQAVLKADGLQVGEHTISVAISNPPERKTPLSTRMDPFTARTPSLGGGKKETDFRGKARTQVSLVPRALRQQPQPGSSAKVASQKTEQKSSASSSASSGSASAMSNDDFRKMLLKK</sequence>
<dbReference type="GeneID" id="101863819"/>
<dbReference type="Pfam" id="PF05391">
    <property type="entry name" value="Lsm_interact"/>
    <property type="match status" value="1"/>
</dbReference>
<name>A0ABM0JRA8_APLCA</name>
<evidence type="ECO:0000256" key="6">
    <source>
        <dbReference type="ARBA" id="ARBA00023242"/>
    </source>
</evidence>
<feature type="domain" description="RRM" evidence="9">
    <location>
        <begin position="656"/>
        <end position="732"/>
    </location>
</feature>
<evidence type="ECO:0000256" key="5">
    <source>
        <dbReference type="ARBA" id="ARBA00023187"/>
    </source>
</evidence>